<protein>
    <submittedName>
        <fullName evidence="2">Uncharacterized protein</fullName>
    </submittedName>
</protein>
<comment type="caution">
    <text evidence="2">The sequence shown here is derived from an EMBL/GenBank/DDBJ whole genome shotgun (WGS) entry which is preliminary data.</text>
</comment>
<evidence type="ECO:0000256" key="1">
    <source>
        <dbReference type="SAM" id="MobiDB-lite"/>
    </source>
</evidence>
<feature type="compositionally biased region" description="Basic and acidic residues" evidence="1">
    <location>
        <begin position="22"/>
        <end position="35"/>
    </location>
</feature>
<feature type="region of interest" description="Disordered" evidence="1">
    <location>
        <begin position="1"/>
        <end position="109"/>
    </location>
</feature>
<accession>A0A9P7F6U4</accession>
<sequence>MAIMVSDSGRILTLPQPPTMSKDNHSSRDSTRETHTTSQATAPGSSHRPRGRIGRFLKKLKEDAKKLKRRSKDSRSHSPAPPNARREERASSTPNIEAQAAPSDTGVEADVPSALRDAQGATEHMHSLSRRSKAVASAGKDAQEDLDTAGKFEDAYLKPLRIFDAVIGEIADLHPYAKMALGVLSCAAKIILAQADRDAAVLILLEKLCQVYGFITQDRMLGQISSMRIILGQISQQTFECAQFIQKYSETKNFYRLKFLLIS</sequence>
<dbReference type="EMBL" id="JABBWM010000031">
    <property type="protein sequence ID" value="KAG2107521.1"/>
    <property type="molecule type" value="Genomic_DNA"/>
</dbReference>
<evidence type="ECO:0000313" key="2">
    <source>
        <dbReference type="EMBL" id="KAG2107521.1"/>
    </source>
</evidence>
<dbReference type="Proteomes" id="UP000823399">
    <property type="component" value="Unassembled WGS sequence"/>
</dbReference>
<organism evidence="2 3">
    <name type="scientific">Suillus discolor</name>
    <dbReference type="NCBI Taxonomy" id="1912936"/>
    <lineage>
        <taxon>Eukaryota</taxon>
        <taxon>Fungi</taxon>
        <taxon>Dikarya</taxon>
        <taxon>Basidiomycota</taxon>
        <taxon>Agaricomycotina</taxon>
        <taxon>Agaricomycetes</taxon>
        <taxon>Agaricomycetidae</taxon>
        <taxon>Boletales</taxon>
        <taxon>Suillineae</taxon>
        <taxon>Suillaceae</taxon>
        <taxon>Suillus</taxon>
    </lineage>
</organism>
<evidence type="ECO:0000313" key="3">
    <source>
        <dbReference type="Proteomes" id="UP000823399"/>
    </source>
</evidence>
<gene>
    <name evidence="2" type="ORF">F5147DRAFT_761311</name>
</gene>
<dbReference type="OrthoDB" id="2665447at2759"/>
<name>A0A9P7F6U4_9AGAM</name>
<keyword evidence="3" id="KW-1185">Reference proteome</keyword>
<feature type="compositionally biased region" description="Basic residues" evidence="1">
    <location>
        <begin position="47"/>
        <end position="58"/>
    </location>
</feature>
<dbReference type="RefSeq" id="XP_041292335.1">
    <property type="nucleotide sequence ID" value="XM_041440524.1"/>
</dbReference>
<reference evidence="2" key="1">
    <citation type="journal article" date="2020" name="New Phytol.">
        <title>Comparative genomics reveals dynamic genome evolution in host specialist ectomycorrhizal fungi.</title>
        <authorList>
            <person name="Lofgren L.A."/>
            <person name="Nguyen N.H."/>
            <person name="Vilgalys R."/>
            <person name="Ruytinx J."/>
            <person name="Liao H.L."/>
            <person name="Branco S."/>
            <person name="Kuo A."/>
            <person name="LaButti K."/>
            <person name="Lipzen A."/>
            <person name="Andreopoulos W."/>
            <person name="Pangilinan J."/>
            <person name="Riley R."/>
            <person name="Hundley H."/>
            <person name="Na H."/>
            <person name="Barry K."/>
            <person name="Grigoriev I.V."/>
            <person name="Stajich J.E."/>
            <person name="Kennedy P.G."/>
        </authorList>
    </citation>
    <scope>NUCLEOTIDE SEQUENCE</scope>
    <source>
        <strain evidence="2">FC423</strain>
    </source>
</reference>
<proteinExistence type="predicted"/>
<dbReference type="AlphaFoldDB" id="A0A9P7F6U4"/>
<dbReference type="GeneID" id="64702783"/>